<name>A0ABN6VTR2_9BACT</name>
<dbReference type="EMBL" id="AP027151">
    <property type="protein sequence ID" value="BDV43703.1"/>
    <property type="molecule type" value="Genomic_DNA"/>
</dbReference>
<feature type="domain" description="4Fe-4S ferredoxin-type" evidence="6">
    <location>
        <begin position="576"/>
        <end position="604"/>
    </location>
</feature>
<keyword evidence="5" id="KW-0813">Transport</keyword>
<dbReference type="SUPFAM" id="SSF54862">
    <property type="entry name" value="4Fe-4S ferredoxins"/>
    <property type="match status" value="1"/>
</dbReference>
<accession>A0ABN6VTR2</accession>
<evidence type="ECO:0000256" key="4">
    <source>
        <dbReference type="ARBA" id="ARBA00023014"/>
    </source>
</evidence>
<keyword evidence="5" id="KW-0249">Electron transport</keyword>
<comment type="cofactor">
    <cofactor evidence="5">
        <name>[4Fe-4S] cluster</name>
        <dbReference type="ChEBI" id="CHEBI:49883"/>
    </cofactor>
    <text evidence="5">Binds 2 [4Fe-4S] clusters. In this family the first cluster has a non-standard and varying [4Fe-4S] binding motif CX(2)CX(2)CX(4-5)CP.</text>
</comment>
<dbReference type="InterPro" id="IPR002880">
    <property type="entry name" value="Pyrv_Fd/Flavodoxin_OxRdtase_N"/>
</dbReference>
<dbReference type="Gene3D" id="3.40.50.970">
    <property type="match status" value="2"/>
</dbReference>
<dbReference type="RefSeq" id="WP_281999827.1">
    <property type="nucleotide sequence ID" value="NZ_AP027151.1"/>
</dbReference>
<organism evidence="7 8">
    <name type="scientific">Geotalea uraniireducens</name>
    <dbReference type="NCBI Taxonomy" id="351604"/>
    <lineage>
        <taxon>Bacteria</taxon>
        <taxon>Pseudomonadati</taxon>
        <taxon>Thermodesulfobacteriota</taxon>
        <taxon>Desulfuromonadia</taxon>
        <taxon>Geobacterales</taxon>
        <taxon>Geobacteraceae</taxon>
        <taxon>Geotalea</taxon>
    </lineage>
</organism>
<dbReference type="PROSITE" id="PS51379">
    <property type="entry name" value="4FE4S_FER_2"/>
    <property type="match status" value="1"/>
</dbReference>
<dbReference type="PROSITE" id="PS00198">
    <property type="entry name" value="4FE4S_FER_1"/>
    <property type="match status" value="1"/>
</dbReference>
<proteinExistence type="predicted"/>
<evidence type="ECO:0000313" key="7">
    <source>
        <dbReference type="EMBL" id="BDV43703.1"/>
    </source>
</evidence>
<evidence type="ECO:0000256" key="2">
    <source>
        <dbReference type="ARBA" id="ARBA00023002"/>
    </source>
</evidence>
<dbReference type="Proteomes" id="UP001317705">
    <property type="component" value="Chromosome"/>
</dbReference>
<evidence type="ECO:0000259" key="6">
    <source>
        <dbReference type="PROSITE" id="PS51379"/>
    </source>
</evidence>
<dbReference type="InterPro" id="IPR017896">
    <property type="entry name" value="4Fe4S_Fe-S-bd"/>
</dbReference>
<evidence type="ECO:0000313" key="8">
    <source>
        <dbReference type="Proteomes" id="UP001317705"/>
    </source>
</evidence>
<protein>
    <recommendedName>
        <fullName evidence="5">Indolepyruvate oxidoreductase subunit IorA</fullName>
        <shortName evidence="5">IOR</shortName>
        <ecNumber evidence="5">1.2.7.8</ecNumber>
    </recommendedName>
    <alternativeName>
        <fullName evidence="5">Indolepyruvate ferredoxin oxidoreductase subunit alpha</fullName>
    </alternativeName>
</protein>
<dbReference type="CDD" id="cd02008">
    <property type="entry name" value="TPP_IOR_alpha"/>
    <property type="match status" value="1"/>
</dbReference>
<evidence type="ECO:0000256" key="3">
    <source>
        <dbReference type="ARBA" id="ARBA00023004"/>
    </source>
</evidence>
<evidence type="ECO:0000256" key="5">
    <source>
        <dbReference type="PIRNR" id="PIRNR006439"/>
    </source>
</evidence>
<dbReference type="InterPro" id="IPR017721">
    <property type="entry name" value="IorA"/>
</dbReference>
<keyword evidence="1 5" id="KW-0479">Metal-binding</keyword>
<reference evidence="7 8" key="1">
    <citation type="submission" date="2022-12" db="EMBL/GenBank/DDBJ databases">
        <title>Polyphasic characterization of Geotalea uranireducens NIT-SL11 newly isolated from a complex of sewage sludge and microbially reduced graphene oxide.</title>
        <authorList>
            <person name="Xie L."/>
            <person name="Yoshida N."/>
            <person name="Meng L."/>
        </authorList>
    </citation>
    <scope>NUCLEOTIDE SEQUENCE [LARGE SCALE GENOMIC DNA]</scope>
    <source>
        <strain evidence="7 8">NIT-SL11</strain>
    </source>
</reference>
<dbReference type="InterPro" id="IPR017900">
    <property type="entry name" value="4Fe4S_Fe_S_CS"/>
</dbReference>
<dbReference type="PIRSF" id="PIRSF006439">
    <property type="entry name" value="Indolepyruvate_ferr_oxidored"/>
    <property type="match status" value="1"/>
</dbReference>
<comment type="catalytic activity">
    <reaction evidence="5">
        <text>indole-3-pyruvate + 2 oxidized [2Fe-2S]-[ferredoxin] + CoA = (indol-3-yl)acetyl-CoA + 2 reduced [2Fe-2S]-[ferredoxin] + CO2 + H(+)</text>
        <dbReference type="Rhea" id="RHEA:12645"/>
        <dbReference type="Rhea" id="RHEA-COMP:10000"/>
        <dbReference type="Rhea" id="RHEA-COMP:10001"/>
        <dbReference type="ChEBI" id="CHEBI:15378"/>
        <dbReference type="ChEBI" id="CHEBI:16526"/>
        <dbReference type="ChEBI" id="CHEBI:17640"/>
        <dbReference type="ChEBI" id="CHEBI:33737"/>
        <dbReference type="ChEBI" id="CHEBI:33738"/>
        <dbReference type="ChEBI" id="CHEBI:57271"/>
        <dbReference type="ChEBI" id="CHEBI:57287"/>
        <dbReference type="EC" id="1.2.7.8"/>
    </reaction>
</comment>
<dbReference type="Pfam" id="PF02775">
    <property type="entry name" value="TPP_enzyme_C"/>
    <property type="match status" value="1"/>
</dbReference>
<keyword evidence="8" id="KW-1185">Reference proteome</keyword>
<dbReference type="PANTHER" id="PTHR43710:SF7">
    <property type="entry name" value="INDOLEPYRUVATE OXIDOREDUCTASE SUBUNIT IORA"/>
    <property type="match status" value="1"/>
</dbReference>
<comment type="function">
    <text evidence="5">Catalyzes the ferredoxin-dependent oxidative decarboxylation of arylpyruvates.</text>
</comment>
<dbReference type="Pfam" id="PF01855">
    <property type="entry name" value="POR_N"/>
    <property type="match status" value="1"/>
</dbReference>
<keyword evidence="5" id="KW-0004">4Fe-4S</keyword>
<gene>
    <name evidence="7" type="primary">iorA-2</name>
    <name evidence="7" type="ORF">GURASL_26260</name>
</gene>
<dbReference type="PANTHER" id="PTHR43710">
    <property type="entry name" value="2-HYDROXYACYL-COA LYASE"/>
    <property type="match status" value="1"/>
</dbReference>
<dbReference type="SUPFAM" id="SSF52518">
    <property type="entry name" value="Thiamin diphosphate-binding fold (THDP-binding)"/>
    <property type="match status" value="2"/>
</dbReference>
<keyword evidence="4 5" id="KW-0411">Iron-sulfur</keyword>
<sequence length="604" mass="64204">MSERMLLLGNDAMAHGLVENGCSVVASYPGTPASEILSGVAQWQARYQLPMHVEWAVNEKVALEIAYAASQAGLRAATAMKQVGLNVASDPLMSAAYLGVKGGFLVISADDPGPHSSQTEQDSRLTAMAAKVPVLDPDSPEHARRLTGLGLELSEAFEVPVMLRPTTRVCHANQDILPGAVHPAVRRADFVKDPQRWAATPVHRYRLHLALEEKLRKIAAWEPTAPQLLNPGSGGRRAVIAAGVAAAHAREIMQDLGLWEVLPLWQVVQPYPLHTAFIEQVLAAYDELLVLEETVGVIEMQLADRGRVRGKRSGFVPEVGELLPETVARLIADFAAVPGELSVTAPAGGGRRPTLCPGCPHRASFYAIKRAAPRGIYPSDIGCYTLGLNLGGVDTVLCMGAAVSQAAGFYHAYRLSGELPDIVATVGDSTFFHAGIPPLIDAVVQDARFVLVILDNSTTAMTGNQPTPASGCGAGGVPTAAVDMEALVAACGVKFCRVGQPGDLPAFIALMKEAVAFARTDGVAVVIARQPCVVDRSYRGARPTPRAVTVSDACNGCRYCIEQFECPALVYDEQRQRVVIDTLTCSDCGVCTAVCPRLAIEEIP</sequence>
<dbReference type="InterPro" id="IPR029061">
    <property type="entry name" value="THDP-binding"/>
</dbReference>
<evidence type="ECO:0000256" key="1">
    <source>
        <dbReference type="ARBA" id="ARBA00022723"/>
    </source>
</evidence>
<dbReference type="CDD" id="cd07034">
    <property type="entry name" value="TPP_PYR_PFOR_IOR-alpha_like"/>
    <property type="match status" value="1"/>
</dbReference>
<dbReference type="InterPro" id="IPR045025">
    <property type="entry name" value="HACL1-like"/>
</dbReference>
<dbReference type="InterPro" id="IPR011766">
    <property type="entry name" value="TPP_enzyme_TPP-bd"/>
</dbReference>
<dbReference type="EC" id="1.2.7.8" evidence="5"/>
<keyword evidence="2 5" id="KW-0560">Oxidoreductase</keyword>
<dbReference type="Gene3D" id="3.30.70.20">
    <property type="match status" value="1"/>
</dbReference>
<keyword evidence="3 5" id="KW-0408">Iron</keyword>